<gene>
    <name evidence="8" type="ORF">XDN619_LOCUS15330</name>
</gene>
<evidence type="ECO:0000313" key="8">
    <source>
        <dbReference type="EMBL" id="CAF2084112.1"/>
    </source>
</evidence>
<dbReference type="FunFam" id="3.30.420.40:FF:000148">
    <property type="entry name" value="Actin, alpha skeletal muscle"/>
    <property type="match status" value="1"/>
</dbReference>
<dbReference type="InterPro" id="IPR004000">
    <property type="entry name" value="Actin"/>
</dbReference>
<evidence type="ECO:0000256" key="5">
    <source>
        <dbReference type="ARBA" id="ARBA00022840"/>
    </source>
</evidence>
<dbReference type="GO" id="GO:0006508">
    <property type="term" value="P:proteolysis"/>
    <property type="evidence" value="ECO:0007669"/>
    <property type="project" value="UniProtKB-KW"/>
</dbReference>
<dbReference type="Pfam" id="PF00022">
    <property type="entry name" value="Actin"/>
    <property type="match status" value="1"/>
</dbReference>
<feature type="non-terminal residue" evidence="8">
    <location>
        <position position="223"/>
    </location>
</feature>
<dbReference type="SUPFAM" id="SSF53067">
    <property type="entry name" value="Actin-like ATPase domain"/>
    <property type="match status" value="1"/>
</dbReference>
<dbReference type="InterPro" id="IPR020902">
    <property type="entry name" value="Actin/actin-like_CS"/>
</dbReference>
<evidence type="ECO:0000256" key="6">
    <source>
        <dbReference type="ARBA" id="ARBA00023212"/>
    </source>
</evidence>
<dbReference type="InterPro" id="IPR043129">
    <property type="entry name" value="ATPase_NBD"/>
</dbReference>
<organism evidence="8 9">
    <name type="scientific">Rotaria magnacalcarata</name>
    <dbReference type="NCBI Taxonomy" id="392030"/>
    <lineage>
        <taxon>Eukaryota</taxon>
        <taxon>Metazoa</taxon>
        <taxon>Spiralia</taxon>
        <taxon>Gnathifera</taxon>
        <taxon>Rotifera</taxon>
        <taxon>Eurotatoria</taxon>
        <taxon>Bdelloidea</taxon>
        <taxon>Philodinida</taxon>
        <taxon>Philodinidae</taxon>
        <taxon>Rotaria</taxon>
    </lineage>
</organism>
<dbReference type="EMBL" id="CAJNRG010006256">
    <property type="protein sequence ID" value="CAF2084112.1"/>
    <property type="molecule type" value="Genomic_DNA"/>
</dbReference>
<dbReference type="PROSITE" id="PS01132">
    <property type="entry name" value="ACTINS_ACT_LIKE"/>
    <property type="match status" value="1"/>
</dbReference>
<evidence type="ECO:0000256" key="2">
    <source>
        <dbReference type="ARBA" id="ARBA00004245"/>
    </source>
</evidence>
<comment type="function">
    <text evidence="1">Actins are highly conserved proteins that are involved in various types of cell motility and are ubiquitously expressed in all eukaryotic cells.</text>
</comment>
<keyword evidence="5" id="KW-0067">ATP-binding</keyword>
<comment type="similarity">
    <text evidence="7">Belongs to the actin family.</text>
</comment>
<evidence type="ECO:0000256" key="4">
    <source>
        <dbReference type="ARBA" id="ARBA00022741"/>
    </source>
</evidence>
<evidence type="ECO:0000256" key="3">
    <source>
        <dbReference type="ARBA" id="ARBA00022490"/>
    </source>
</evidence>
<evidence type="ECO:0000256" key="1">
    <source>
        <dbReference type="ARBA" id="ARBA00003520"/>
    </source>
</evidence>
<evidence type="ECO:0000313" key="9">
    <source>
        <dbReference type="Proteomes" id="UP000663887"/>
    </source>
</evidence>
<dbReference type="SMART" id="SM00268">
    <property type="entry name" value="ACTIN"/>
    <property type="match status" value="1"/>
</dbReference>
<dbReference type="GO" id="GO:0005524">
    <property type="term" value="F:ATP binding"/>
    <property type="evidence" value="ECO:0007669"/>
    <property type="project" value="UniProtKB-KW"/>
</dbReference>
<accession>A0A816SEI1</accession>
<name>A0A816SEI1_9BILA</name>
<comment type="subcellular location">
    <subcellularLocation>
        <location evidence="2">Cytoplasm</location>
        <location evidence="2">Cytoskeleton</location>
    </subcellularLocation>
</comment>
<keyword evidence="4" id="KW-0547">Nucleotide-binding</keyword>
<dbReference type="PANTHER" id="PTHR11937">
    <property type="entry name" value="ACTIN"/>
    <property type="match status" value="1"/>
</dbReference>
<dbReference type="Gene3D" id="3.30.420.40">
    <property type="match status" value="1"/>
</dbReference>
<feature type="non-terminal residue" evidence="8">
    <location>
        <position position="1"/>
    </location>
</feature>
<comment type="caution">
    <text evidence="8">The sequence shown here is derived from an EMBL/GenBank/DDBJ whole genome shotgun (WGS) entry which is preliminary data.</text>
</comment>
<evidence type="ECO:0000256" key="7">
    <source>
        <dbReference type="RuleBase" id="RU000487"/>
    </source>
</evidence>
<proteinExistence type="inferred from homology"/>
<dbReference type="Proteomes" id="UP000663887">
    <property type="component" value="Unassembled WGS sequence"/>
</dbReference>
<reference evidence="8" key="1">
    <citation type="submission" date="2021-02" db="EMBL/GenBank/DDBJ databases">
        <authorList>
            <person name="Nowell W R."/>
        </authorList>
    </citation>
    <scope>NUCLEOTIDE SEQUENCE</scope>
</reference>
<sequence>MSFNCMKNLNSIVMDNGSGTIKAGFAGDSQPCTVFPTTIGCLRHASVSPGMNLKDQYIGSEVIENKDILSIHYPIEHGIVTNWDDMEKIWHHTFYNKLRIAPEEHPFLLTEAPLNPKANREKMAQHGRSLATVDHLLSLIASAATKFNLEQLNYLIGFIDNSWKTETIPIKEKLIELLGAIGRGCQEDSAARVLEVLWDMAHEDQLHRSMLDHLLYCHLRVFS</sequence>
<protein>
    <submittedName>
        <fullName evidence="8">Uncharacterized protein</fullName>
    </submittedName>
</protein>
<dbReference type="GO" id="GO:0008233">
    <property type="term" value="F:peptidase activity"/>
    <property type="evidence" value="ECO:0007669"/>
    <property type="project" value="UniProtKB-KW"/>
</dbReference>
<dbReference type="AlphaFoldDB" id="A0A816SEI1"/>
<keyword evidence="6" id="KW-0206">Cytoskeleton</keyword>
<dbReference type="GO" id="GO:0005856">
    <property type="term" value="C:cytoskeleton"/>
    <property type="evidence" value="ECO:0007669"/>
    <property type="project" value="UniProtKB-SubCell"/>
</dbReference>
<dbReference type="PRINTS" id="PR00190">
    <property type="entry name" value="ACTIN"/>
</dbReference>
<keyword evidence="3" id="KW-0963">Cytoplasm</keyword>